<dbReference type="PANTHER" id="PTHR35120:SF2">
    <property type="entry name" value="AMINOTRANSFERASE-LIKE PLANT MOBILE DOMAIN-CONTAINING PROTEIN"/>
    <property type="match status" value="1"/>
</dbReference>
<dbReference type="Proteomes" id="UP001418222">
    <property type="component" value="Unassembled WGS sequence"/>
</dbReference>
<protein>
    <submittedName>
        <fullName evidence="2">Uncharacterized protein</fullName>
    </submittedName>
</protein>
<sequence length="720" mass="81712">MAEVPELNSLSTPETVPPPPLPQPPHTVEEADEEGGGEVGKGKVEVSLRDTARLLILPPAVALFHPSSPSYSPILKKCAGRRKKNFLNAKQRVVAEQRLELLNENFRPISFSPGKALDFSAHEQLFQALGLLDFAHLELDVEVRPDLLAHLIAYYDPLYRRSYVNGTRISVSRVDLARAIGLPSKKDKANVLQSKDSIQDLIFADGAIPILLDFMSNYMLFEDDMCIVPTEIIQAIQFVKEGVPYKVDWASVMWVFVEKELLEAPKTGRCCYASHLQRLIKSQHPLLFSKKLALPSEHENEGDEVPIADEAVNAVEAEINAAEEAPLEEEEEEGADHDIIKMRSLEDLVNVASDRHNSEFGLTLGESTMNGFDDCRVNEECQLFEGKNVGLEQCLLQRCNSKAFGIMDFDILTKVDEEEKERFMDDCSVKLSNLEKLISPDHFDEMENVNTLYAQQVNSNPSSDMMLTSCSNSHKNIILDHGLSGSINFGNHGKRKVDGIVDDEEEDQFDHNNKQKRMRGCQPWINLPPSSSFDECLDLIHRGIKGVSIHIAEKDQERVNMEMQMRYLNHLLEEKEQAIQSLKMAMEGQPNWQMSVRQYEDELCLVTQMMLGYKRALKETRSRFSDYRKMHPHDEESLYKDVPGEGGLVLSAREFEKYRLALEEDKRQKLLGTFCSLDKILNKFEECEEGIMVHDSKLEKLVGEMEQLKEGFVRSNCSDT</sequence>
<evidence type="ECO:0000256" key="1">
    <source>
        <dbReference type="SAM" id="MobiDB-lite"/>
    </source>
</evidence>
<comment type="caution">
    <text evidence="2">The sequence shown here is derived from an EMBL/GenBank/DDBJ whole genome shotgun (WGS) entry which is preliminary data.</text>
</comment>
<dbReference type="PANTHER" id="PTHR35120">
    <property type="entry name" value="HISTONE ACETYLTRANSFERASE KAT6B-LIKE"/>
    <property type="match status" value="1"/>
</dbReference>
<gene>
    <name evidence="2" type="ORF">KSP39_PZI023483</name>
</gene>
<organism evidence="2 3">
    <name type="scientific">Platanthera zijinensis</name>
    <dbReference type="NCBI Taxonomy" id="2320716"/>
    <lineage>
        <taxon>Eukaryota</taxon>
        <taxon>Viridiplantae</taxon>
        <taxon>Streptophyta</taxon>
        <taxon>Embryophyta</taxon>
        <taxon>Tracheophyta</taxon>
        <taxon>Spermatophyta</taxon>
        <taxon>Magnoliopsida</taxon>
        <taxon>Liliopsida</taxon>
        <taxon>Asparagales</taxon>
        <taxon>Orchidaceae</taxon>
        <taxon>Orchidoideae</taxon>
        <taxon>Orchideae</taxon>
        <taxon>Orchidinae</taxon>
        <taxon>Platanthera</taxon>
    </lineage>
</organism>
<feature type="region of interest" description="Disordered" evidence="1">
    <location>
        <begin position="1"/>
        <end position="40"/>
    </location>
</feature>
<accession>A0AAP0ASZ7</accession>
<reference evidence="2 3" key="1">
    <citation type="journal article" date="2022" name="Nat. Plants">
        <title>Genomes of leafy and leafless Platanthera orchids illuminate the evolution of mycoheterotrophy.</title>
        <authorList>
            <person name="Li M.H."/>
            <person name="Liu K.W."/>
            <person name="Li Z."/>
            <person name="Lu H.C."/>
            <person name="Ye Q.L."/>
            <person name="Zhang D."/>
            <person name="Wang J.Y."/>
            <person name="Li Y.F."/>
            <person name="Zhong Z.M."/>
            <person name="Liu X."/>
            <person name="Yu X."/>
            <person name="Liu D.K."/>
            <person name="Tu X.D."/>
            <person name="Liu B."/>
            <person name="Hao Y."/>
            <person name="Liao X.Y."/>
            <person name="Jiang Y.T."/>
            <person name="Sun W.H."/>
            <person name="Chen J."/>
            <person name="Chen Y.Q."/>
            <person name="Ai Y."/>
            <person name="Zhai J.W."/>
            <person name="Wu S.S."/>
            <person name="Zhou Z."/>
            <person name="Hsiao Y.Y."/>
            <person name="Wu W.L."/>
            <person name="Chen Y.Y."/>
            <person name="Lin Y.F."/>
            <person name="Hsu J.L."/>
            <person name="Li C.Y."/>
            <person name="Wang Z.W."/>
            <person name="Zhao X."/>
            <person name="Zhong W.Y."/>
            <person name="Ma X.K."/>
            <person name="Ma L."/>
            <person name="Huang J."/>
            <person name="Chen G.Z."/>
            <person name="Huang M.Z."/>
            <person name="Huang L."/>
            <person name="Peng D.H."/>
            <person name="Luo Y.B."/>
            <person name="Zou S.Q."/>
            <person name="Chen S.P."/>
            <person name="Lan S."/>
            <person name="Tsai W.C."/>
            <person name="Van de Peer Y."/>
            <person name="Liu Z.J."/>
        </authorList>
    </citation>
    <scope>NUCLEOTIDE SEQUENCE [LARGE SCALE GENOMIC DNA]</scope>
    <source>
        <strain evidence="2">Lor287</strain>
    </source>
</reference>
<name>A0AAP0ASZ7_9ASPA</name>
<feature type="compositionally biased region" description="Pro residues" evidence="1">
    <location>
        <begin position="15"/>
        <end position="25"/>
    </location>
</feature>
<evidence type="ECO:0000313" key="3">
    <source>
        <dbReference type="Proteomes" id="UP001418222"/>
    </source>
</evidence>
<dbReference type="EMBL" id="JBBWWQ010000021">
    <property type="protein sequence ID" value="KAK8913957.1"/>
    <property type="molecule type" value="Genomic_DNA"/>
</dbReference>
<dbReference type="AlphaFoldDB" id="A0AAP0ASZ7"/>
<evidence type="ECO:0000313" key="2">
    <source>
        <dbReference type="EMBL" id="KAK8913957.1"/>
    </source>
</evidence>
<proteinExistence type="predicted"/>
<keyword evidence="3" id="KW-1185">Reference proteome</keyword>